<keyword evidence="1" id="KW-0560">Oxidoreductase</keyword>
<accession>A0A8H3H7M7</accession>
<proteinExistence type="inferred from homology"/>
<evidence type="ECO:0000256" key="2">
    <source>
        <dbReference type="ARBA" id="ARBA00023445"/>
    </source>
</evidence>
<gene>
    <name evidence="4" type="ORF">RDB_LOCUS129527</name>
</gene>
<evidence type="ECO:0000256" key="1">
    <source>
        <dbReference type="ARBA" id="ARBA00023002"/>
    </source>
</evidence>
<dbReference type="EMBL" id="CAJMWT010004492">
    <property type="protein sequence ID" value="CAE6491132.1"/>
    <property type="molecule type" value="Genomic_DNA"/>
</dbReference>
<evidence type="ECO:0000313" key="4">
    <source>
        <dbReference type="EMBL" id="CAE6491132.1"/>
    </source>
</evidence>
<dbReference type="Pfam" id="PF01370">
    <property type="entry name" value="Epimerase"/>
    <property type="match status" value="1"/>
</dbReference>
<dbReference type="AlphaFoldDB" id="A0A8H3H7M7"/>
<feature type="domain" description="NAD-dependent epimerase/dehydratase" evidence="3">
    <location>
        <begin position="10"/>
        <end position="268"/>
    </location>
</feature>
<dbReference type="CDD" id="cd05227">
    <property type="entry name" value="AR_SDR_e"/>
    <property type="match status" value="1"/>
</dbReference>
<dbReference type="GO" id="GO:0016616">
    <property type="term" value="F:oxidoreductase activity, acting on the CH-OH group of donors, NAD or NADP as acceptor"/>
    <property type="evidence" value="ECO:0007669"/>
    <property type="project" value="TreeGrafter"/>
</dbReference>
<reference evidence="4" key="1">
    <citation type="submission" date="2021-01" db="EMBL/GenBank/DDBJ databases">
        <authorList>
            <person name="Kaushik A."/>
        </authorList>
    </citation>
    <scope>NUCLEOTIDE SEQUENCE</scope>
    <source>
        <strain evidence="4">AG2-2IIIB</strain>
    </source>
</reference>
<dbReference type="PANTHER" id="PTHR10366">
    <property type="entry name" value="NAD DEPENDENT EPIMERASE/DEHYDRATASE"/>
    <property type="match status" value="1"/>
</dbReference>
<dbReference type="InterPro" id="IPR050425">
    <property type="entry name" value="NAD(P)_dehydrat-like"/>
</dbReference>
<sequence>MPSIEAGETVLVTGASGFIAVWLCQYLLEAGYKVKGTVRSAAKGDYLVNLFKSYGDKFKYVVVEDIGKDGAFDEAVNGVGAIAHTASPFHFDSEDPKDIIDPAVRGTTGILNSINKHGSAVKRVVITSSVVSITDSMYERKIPGTIYTEDDWNTLSIKEIEEKGKDASGSEKYCASKVMAEKAAWDFVEKVKPTWDLVTCCPSLVLGPILHQVSHPSALNTSIATLYNFIHNRESITKEALLTPNYNFVDVRDIALAHVRALQVEEAGGQRFITSSAPFCWQDALDVLDLPSGSPRGTPGSGKGLKHIIFSHAKANKILGINFKGLEECVHDTVEGLQKRGWGVMV</sequence>
<dbReference type="InterPro" id="IPR036291">
    <property type="entry name" value="NAD(P)-bd_dom_sf"/>
</dbReference>
<evidence type="ECO:0000313" key="5">
    <source>
        <dbReference type="Proteomes" id="UP000663843"/>
    </source>
</evidence>
<dbReference type="Gene3D" id="3.40.50.720">
    <property type="entry name" value="NAD(P)-binding Rossmann-like Domain"/>
    <property type="match status" value="1"/>
</dbReference>
<dbReference type="Proteomes" id="UP000663843">
    <property type="component" value="Unassembled WGS sequence"/>
</dbReference>
<protein>
    <recommendedName>
        <fullName evidence="3">NAD-dependent epimerase/dehydratase domain-containing protein</fullName>
    </recommendedName>
</protein>
<dbReference type="InterPro" id="IPR001509">
    <property type="entry name" value="Epimerase_deHydtase"/>
</dbReference>
<evidence type="ECO:0000259" key="3">
    <source>
        <dbReference type="Pfam" id="PF01370"/>
    </source>
</evidence>
<dbReference type="SUPFAM" id="SSF51735">
    <property type="entry name" value="NAD(P)-binding Rossmann-fold domains"/>
    <property type="match status" value="1"/>
</dbReference>
<name>A0A8H3H7M7_9AGAM</name>
<comment type="similarity">
    <text evidence="2">Belongs to the NAD(P)-dependent epimerase/dehydratase family. Dihydroflavonol-4-reductase subfamily.</text>
</comment>
<organism evidence="4 5">
    <name type="scientific">Rhizoctonia solani</name>
    <dbReference type="NCBI Taxonomy" id="456999"/>
    <lineage>
        <taxon>Eukaryota</taxon>
        <taxon>Fungi</taxon>
        <taxon>Dikarya</taxon>
        <taxon>Basidiomycota</taxon>
        <taxon>Agaricomycotina</taxon>
        <taxon>Agaricomycetes</taxon>
        <taxon>Cantharellales</taxon>
        <taxon>Ceratobasidiaceae</taxon>
        <taxon>Rhizoctonia</taxon>
    </lineage>
</organism>
<dbReference type="PANTHER" id="PTHR10366:SF564">
    <property type="entry name" value="STEROL-4-ALPHA-CARBOXYLATE 3-DEHYDROGENASE, DECARBOXYLATING"/>
    <property type="match status" value="1"/>
</dbReference>
<comment type="caution">
    <text evidence="4">The sequence shown here is derived from an EMBL/GenBank/DDBJ whole genome shotgun (WGS) entry which is preliminary data.</text>
</comment>